<feature type="transmembrane region" description="Helical" evidence="1">
    <location>
        <begin position="63"/>
        <end position="83"/>
    </location>
</feature>
<feature type="transmembrane region" description="Helical" evidence="1">
    <location>
        <begin position="185"/>
        <end position="206"/>
    </location>
</feature>
<organism evidence="2 3">
    <name type="scientific">Flavobacterium croceum DSM 17960</name>
    <dbReference type="NCBI Taxonomy" id="1121886"/>
    <lineage>
        <taxon>Bacteria</taxon>
        <taxon>Pseudomonadati</taxon>
        <taxon>Bacteroidota</taxon>
        <taxon>Flavobacteriia</taxon>
        <taxon>Flavobacteriales</taxon>
        <taxon>Flavobacteriaceae</taxon>
        <taxon>Flavobacterium</taxon>
    </lineage>
</organism>
<keyword evidence="1" id="KW-0472">Membrane</keyword>
<gene>
    <name evidence="2" type="ORF">Q361_104172</name>
</gene>
<protein>
    <recommendedName>
        <fullName evidence="4">YhhN-like protein</fullName>
    </recommendedName>
</protein>
<reference evidence="2 3" key="1">
    <citation type="submission" date="2018-01" db="EMBL/GenBank/DDBJ databases">
        <title>Genomic Encyclopedia of Type Strains, Phase I: the one thousand microbial genomes (KMG-I) project.</title>
        <authorList>
            <person name="Goeker M."/>
        </authorList>
    </citation>
    <scope>NUCLEOTIDE SEQUENCE [LARGE SCALE GENOMIC DNA]</scope>
    <source>
        <strain evidence="2 3">DSM 17960</strain>
    </source>
</reference>
<keyword evidence="3" id="KW-1185">Reference proteome</keyword>
<feature type="transmembrane region" description="Helical" evidence="1">
    <location>
        <begin position="89"/>
        <end position="108"/>
    </location>
</feature>
<evidence type="ECO:0000313" key="2">
    <source>
        <dbReference type="EMBL" id="POS02450.1"/>
    </source>
</evidence>
<keyword evidence="1" id="KW-1133">Transmembrane helix</keyword>
<accession>A0A2S4N9U1</accession>
<feature type="transmembrane region" description="Helical" evidence="1">
    <location>
        <begin position="115"/>
        <end position="137"/>
    </location>
</feature>
<keyword evidence="1" id="KW-0812">Transmembrane</keyword>
<evidence type="ECO:0000256" key="1">
    <source>
        <dbReference type="SAM" id="Phobius"/>
    </source>
</evidence>
<sequence length="213" mass="25687">MAIDFFNNINPLSYLVWITFVISCFFYLKKTKKIVWVVIICLINFLTDISTLMCIYSNKSFTTIYNINFMLHHFFWIYILFTFNRKFSFLHYVLVAFVVFALTNLFFIEKQSLNYYTFVVGALFYIVSFIVLSFYHLKNENLNYFTTNQYLLQTTPVVFFIGLTFIYAFRDSDMRNIIVYNNIDLYTFIAVIVNIIYYTLLNVYIFKERKQHA</sequence>
<evidence type="ECO:0000313" key="3">
    <source>
        <dbReference type="Proteomes" id="UP000237056"/>
    </source>
</evidence>
<proteinExistence type="predicted"/>
<dbReference type="Proteomes" id="UP000237056">
    <property type="component" value="Unassembled WGS sequence"/>
</dbReference>
<name>A0A2S4N9U1_9FLAO</name>
<feature type="transmembrane region" description="Helical" evidence="1">
    <location>
        <begin position="34"/>
        <end position="56"/>
    </location>
</feature>
<evidence type="ECO:0008006" key="4">
    <source>
        <dbReference type="Google" id="ProtNLM"/>
    </source>
</evidence>
<dbReference type="AlphaFoldDB" id="A0A2S4N9U1"/>
<dbReference type="EMBL" id="PQNY01000004">
    <property type="protein sequence ID" value="POS02450.1"/>
    <property type="molecule type" value="Genomic_DNA"/>
</dbReference>
<comment type="caution">
    <text evidence="2">The sequence shown here is derived from an EMBL/GenBank/DDBJ whole genome shotgun (WGS) entry which is preliminary data.</text>
</comment>
<feature type="transmembrane region" description="Helical" evidence="1">
    <location>
        <begin position="149"/>
        <end position="169"/>
    </location>
</feature>
<feature type="transmembrane region" description="Helical" evidence="1">
    <location>
        <begin position="12"/>
        <end position="28"/>
    </location>
</feature>